<evidence type="ECO:0000256" key="7">
    <source>
        <dbReference type="ARBA" id="ARBA00023224"/>
    </source>
</evidence>
<dbReference type="CDD" id="cd06225">
    <property type="entry name" value="HAMP"/>
    <property type="match status" value="1"/>
</dbReference>
<dbReference type="InterPro" id="IPR033479">
    <property type="entry name" value="dCache_1"/>
</dbReference>
<dbReference type="SMART" id="SM00283">
    <property type="entry name" value="MA"/>
    <property type="match status" value="1"/>
</dbReference>
<feature type="transmembrane region" description="Helical" evidence="11">
    <location>
        <begin position="307"/>
        <end position="326"/>
    </location>
</feature>
<comment type="similarity">
    <text evidence="8">Belongs to the methyl-accepting chemotaxis (MCP) protein family.</text>
</comment>
<evidence type="ECO:0000313" key="14">
    <source>
        <dbReference type="EMBL" id="MET3684396.1"/>
    </source>
</evidence>
<keyword evidence="4 11" id="KW-0812">Transmembrane</keyword>
<evidence type="ECO:0000256" key="11">
    <source>
        <dbReference type="SAM" id="Phobius"/>
    </source>
</evidence>
<evidence type="ECO:0000256" key="1">
    <source>
        <dbReference type="ARBA" id="ARBA00004651"/>
    </source>
</evidence>
<gene>
    <name evidence="14" type="ORF">ABID56_002523</name>
</gene>
<dbReference type="PROSITE" id="PS50885">
    <property type="entry name" value="HAMP"/>
    <property type="match status" value="1"/>
</dbReference>
<dbReference type="InterPro" id="IPR029151">
    <property type="entry name" value="Sensor-like_sf"/>
</dbReference>
<feature type="transmembrane region" description="Helical" evidence="11">
    <location>
        <begin position="12"/>
        <end position="35"/>
    </location>
</feature>
<dbReference type="Gene3D" id="3.30.450.20">
    <property type="entry name" value="PAS domain"/>
    <property type="match status" value="2"/>
</dbReference>
<feature type="domain" description="HAMP" evidence="13">
    <location>
        <begin position="327"/>
        <end position="382"/>
    </location>
</feature>
<dbReference type="SUPFAM" id="SSF103190">
    <property type="entry name" value="Sensory domain-like"/>
    <property type="match status" value="1"/>
</dbReference>
<evidence type="ECO:0000256" key="9">
    <source>
        <dbReference type="PROSITE-ProRule" id="PRU00284"/>
    </source>
</evidence>
<dbReference type="SUPFAM" id="SSF58104">
    <property type="entry name" value="Methyl-accepting chemotaxis protein (MCP) signaling domain"/>
    <property type="match status" value="1"/>
</dbReference>
<dbReference type="Pfam" id="PF00015">
    <property type="entry name" value="MCPsignal"/>
    <property type="match status" value="1"/>
</dbReference>
<evidence type="ECO:0000256" key="2">
    <source>
        <dbReference type="ARBA" id="ARBA00022475"/>
    </source>
</evidence>
<proteinExistence type="inferred from homology"/>
<evidence type="ECO:0000313" key="15">
    <source>
        <dbReference type="Proteomes" id="UP001549167"/>
    </source>
</evidence>
<keyword evidence="15" id="KW-1185">Reference proteome</keyword>
<dbReference type="Pfam" id="PF02743">
    <property type="entry name" value="dCache_1"/>
    <property type="match status" value="1"/>
</dbReference>
<evidence type="ECO:0000259" key="13">
    <source>
        <dbReference type="PROSITE" id="PS50885"/>
    </source>
</evidence>
<feature type="domain" description="Methyl-accepting transducer" evidence="12">
    <location>
        <begin position="401"/>
        <end position="651"/>
    </location>
</feature>
<keyword evidence="5 11" id="KW-1133">Transmembrane helix</keyword>
<dbReference type="Gene3D" id="1.10.287.950">
    <property type="entry name" value="Methyl-accepting chemotaxis protein"/>
    <property type="match status" value="1"/>
</dbReference>
<dbReference type="CDD" id="cd18773">
    <property type="entry name" value="PDC1_HK_sensor"/>
    <property type="match status" value="1"/>
</dbReference>
<dbReference type="Proteomes" id="UP001549167">
    <property type="component" value="Unassembled WGS sequence"/>
</dbReference>
<evidence type="ECO:0000259" key="12">
    <source>
        <dbReference type="PROSITE" id="PS50111"/>
    </source>
</evidence>
<keyword evidence="2" id="KW-1003">Cell membrane</keyword>
<dbReference type="InterPro" id="IPR003660">
    <property type="entry name" value="HAMP_dom"/>
</dbReference>
<accession>A0ABV2KXT4</accession>
<protein>
    <submittedName>
        <fullName evidence="14">Methyl-accepting chemotaxis protein</fullName>
    </submittedName>
</protein>
<dbReference type="EMBL" id="JBEPMX010000017">
    <property type="protein sequence ID" value="MET3684396.1"/>
    <property type="molecule type" value="Genomic_DNA"/>
</dbReference>
<dbReference type="PANTHER" id="PTHR32089">
    <property type="entry name" value="METHYL-ACCEPTING CHEMOTAXIS PROTEIN MCPB"/>
    <property type="match status" value="1"/>
</dbReference>
<evidence type="ECO:0000256" key="8">
    <source>
        <dbReference type="ARBA" id="ARBA00029447"/>
    </source>
</evidence>
<keyword evidence="3" id="KW-0145">Chemotaxis</keyword>
<dbReference type="RefSeq" id="WP_354221710.1">
    <property type="nucleotide sequence ID" value="NZ_JBEPMX010000017.1"/>
</dbReference>
<reference evidence="14 15" key="1">
    <citation type="submission" date="2024-06" db="EMBL/GenBank/DDBJ databases">
        <title>Genomic Encyclopedia of Type Strains, Phase IV (KMG-IV): sequencing the most valuable type-strain genomes for metagenomic binning, comparative biology and taxonomic classification.</title>
        <authorList>
            <person name="Goeker M."/>
        </authorList>
    </citation>
    <scope>NUCLEOTIDE SEQUENCE [LARGE SCALE GENOMIC DNA]</scope>
    <source>
        <strain evidence="14 15">DSM 23520</strain>
    </source>
</reference>
<dbReference type="InterPro" id="IPR004089">
    <property type="entry name" value="MCPsignal_dom"/>
</dbReference>
<keyword evidence="7 9" id="KW-0807">Transducer</keyword>
<evidence type="ECO:0000256" key="6">
    <source>
        <dbReference type="ARBA" id="ARBA00023136"/>
    </source>
</evidence>
<sequence>MKGKLSSIRFKTLAVFLLIALIPLIALGFFVNYLMSNTIEDQFENATSQEIQQVDQGIELFFDVVKQNTNMLATNETVMQADDSIESYVDTDEPQQLNSSTSGGIEQEIFEIYEHYAETHPEIRYAYLATTDGGYIQYPEGEVTAGYDPSERPYYTQAMENPDEVTLTDAYYWEADDEVIISSVIPIQNQQGDTIGVQGADVSLGGLTSIIEDVEIGETGYVVLVEDTGTVLSNPNDSSMSFQNVSELGIEEVSDINNINDTFFETSIDGVNHYVNTYTSESSGWTYLAVVESSELMGQIDSVNTTLIIVTVIIAVIVVIIAYVYAKRLTNPIYAMNDQLAEMSDGDFTSDVPEHLTKRSDEFGLLANQMKTMKGDVRGLVETIHDVTNSISQSSHTLSNNTKESSTAANEVATSVQEVADGTTQQADQLETGQETVKQLSDNITEVVKENKGIDEKSSEMSQLSENGRLTIGDLINKTEQNKTATNETSSVMHQMNSFAQEISQFTKHILEITEQTNLLALNASIEASRAGEHGKGFAVVAEEIRKLAEQSSKTTEDINRLVTNIQEQSQVAVDSIKKTQSFTEENEAAVKETQRIFDGINEAVNNLAQNAKRVMSYSEDMEARKEDLSEMIQTISASGQETAASAEEISASTEEQLSSIDEMDQHASHLVGLVDQLRDEVKKFKV</sequence>
<evidence type="ECO:0000256" key="10">
    <source>
        <dbReference type="SAM" id="MobiDB-lite"/>
    </source>
</evidence>
<evidence type="ECO:0000256" key="4">
    <source>
        <dbReference type="ARBA" id="ARBA00022692"/>
    </source>
</evidence>
<comment type="caution">
    <text evidence="14">The sequence shown here is derived from an EMBL/GenBank/DDBJ whole genome shotgun (WGS) entry which is preliminary data.</text>
</comment>
<organism evidence="14 15">
    <name type="scientific">Alkalibacillus flavidus</name>
    <dbReference type="NCBI Taxonomy" id="546021"/>
    <lineage>
        <taxon>Bacteria</taxon>
        <taxon>Bacillati</taxon>
        <taxon>Bacillota</taxon>
        <taxon>Bacilli</taxon>
        <taxon>Bacillales</taxon>
        <taxon>Bacillaceae</taxon>
        <taxon>Alkalibacillus</taxon>
    </lineage>
</organism>
<feature type="region of interest" description="Disordered" evidence="10">
    <location>
        <begin position="392"/>
        <end position="411"/>
    </location>
</feature>
<evidence type="ECO:0000256" key="3">
    <source>
        <dbReference type="ARBA" id="ARBA00022500"/>
    </source>
</evidence>
<dbReference type="CDD" id="cd12912">
    <property type="entry name" value="PDC2_MCP_like"/>
    <property type="match status" value="1"/>
</dbReference>
<feature type="compositionally biased region" description="Low complexity" evidence="10">
    <location>
        <begin position="642"/>
        <end position="656"/>
    </location>
</feature>
<dbReference type="PROSITE" id="PS50111">
    <property type="entry name" value="CHEMOTAXIS_TRANSDUC_2"/>
    <property type="match status" value="1"/>
</dbReference>
<dbReference type="PANTHER" id="PTHR32089:SF112">
    <property type="entry name" value="LYSOZYME-LIKE PROTEIN-RELATED"/>
    <property type="match status" value="1"/>
</dbReference>
<feature type="region of interest" description="Disordered" evidence="10">
    <location>
        <begin position="638"/>
        <end position="664"/>
    </location>
</feature>
<comment type="subcellular location">
    <subcellularLocation>
        <location evidence="1">Cell membrane</location>
        <topology evidence="1">Multi-pass membrane protein</topology>
    </subcellularLocation>
</comment>
<dbReference type="SMART" id="SM00304">
    <property type="entry name" value="HAMP"/>
    <property type="match status" value="1"/>
</dbReference>
<keyword evidence="6 11" id="KW-0472">Membrane</keyword>
<evidence type="ECO:0000256" key="5">
    <source>
        <dbReference type="ARBA" id="ARBA00022989"/>
    </source>
</evidence>
<name>A0ABV2KXT4_9BACI</name>
<dbReference type="CDD" id="cd11386">
    <property type="entry name" value="MCP_signal"/>
    <property type="match status" value="1"/>
</dbReference>